<dbReference type="InterPro" id="IPR001313">
    <property type="entry name" value="Pumilio_RNA-bd_rpt"/>
</dbReference>
<feature type="region of interest" description="Disordered" evidence="5">
    <location>
        <begin position="138"/>
        <end position="256"/>
    </location>
</feature>
<evidence type="ECO:0000313" key="7">
    <source>
        <dbReference type="EMBL" id="CAK7223776.1"/>
    </source>
</evidence>
<feature type="coiled-coil region" evidence="4">
    <location>
        <begin position="85"/>
        <end position="126"/>
    </location>
</feature>
<feature type="compositionally biased region" description="Polar residues" evidence="5">
    <location>
        <begin position="361"/>
        <end position="377"/>
    </location>
</feature>
<feature type="repeat" description="Pumilio" evidence="3">
    <location>
        <begin position="876"/>
        <end position="911"/>
    </location>
</feature>
<feature type="compositionally biased region" description="Low complexity" evidence="5">
    <location>
        <begin position="201"/>
        <end position="211"/>
    </location>
</feature>
<feature type="compositionally biased region" description="Polar residues" evidence="5">
    <location>
        <begin position="1023"/>
        <end position="1040"/>
    </location>
</feature>
<sequence>MDELRYRAQQPPLGDATMGSFVSPPRNGASRLPQPTASHDPRSVLPRRFTADSGRVPTLTNLTAQRGPEPQDLAASTALHKVQLLEKKRLEYEKLREQKRRFEAEMQKLDQQQLRDEQELAAMQEDLGRIGAAAALANTGHQSEPTTPPEYRETSSGFPSMFSRPNRYSTSSLTSPPGLLFNRPGRSGSQIASPQSGIMQSSTSASSATTTQHFGFDDQLPSRSVPTTRRNSDEDEKEEAVRQDPTSHRSTNALNRYSMPVTRSRTGFYDFSSLDQTNTTRFLFGEEEEHANNGEAKMYKPANNAVPGRDESFPTLTRSEGQTNMFSASSSALDLALSQNHGSETPSTNGWGNVRRHRAQPSLTGLPNGSSVQSGSSDVNKIGVLPARHSFDLKYYGDGSAEATVAAMLASPSSQIMATPPKLQSSYSANDISTVKSTPGSTISSSTNNHAQQYLHNHNASLGRIPAGAMHNRHSRELSTSEMNNAVAAREYASIGTALQANATPFGPGPNQMSSNGPAHTQAPLTAGALAAAAAAASSAGTVTSMPPSTAGNNQFMNGYYGGNNYSLSSGPPVTAGGPMPYGINNMPVLAQAMQGLALNGHGPMYPPHQVFNGYASLYGGPSPANQVPPRDNQTRIMQSRRQMENEAMNRYNNTPLEAVTGTIYELCKDQHGCRYLQKQLENRIPEQVHMIWLETNQHVVELMTDPFGNYLCQKLLEYCNDEERTVLIQNAAQDMVRIALNQHGTRALQKMIEFISTEKQVQIIIEALRHRVVDLIQDLNGNHVIQKCLNKLTPANAQFIFDAVGGACVEVGTHRHGCCVLQRCIDHASGDQKSWLISRITQEAVTLIQDPFGNYVVQYIIDLNDHNYTEPLVAQLRGRICALSRHKFSSNVVEKCLRCSLDPSKDLIVEELLQPGEIDRLLRDSFANYVIQTALDYATPYMKVRLVDNIRPHLAQIRSTPYGRRIQAKIQTYDSRSGHSSGQVTPADASQGQIPLHGGGNSHARGGSSSILVPTSAFSTNGTTNGMAHRGSISNGQAPGNNNNNGNSVNGVNGINGVNGVNINGGPAPAVGGRPVATMYGAPPPFARGPMAPNGVPTTGAMIPTMIPVNMPTNMGAGMPNGMVAGPPNMGHLTENGEAAWL</sequence>
<feature type="repeat" description="Pumilio" evidence="3">
    <location>
        <begin position="912"/>
        <end position="949"/>
    </location>
</feature>
<evidence type="ECO:0000256" key="1">
    <source>
        <dbReference type="ARBA" id="ARBA00022737"/>
    </source>
</evidence>
<feature type="region of interest" description="Disordered" evidence="5">
    <location>
        <begin position="973"/>
        <end position="1009"/>
    </location>
</feature>
<name>A0ABP0BXK7_9PEZI</name>
<dbReference type="InterPro" id="IPR033712">
    <property type="entry name" value="Pumilio_RNA-bd"/>
</dbReference>
<dbReference type="CDD" id="cd07920">
    <property type="entry name" value="Pumilio"/>
    <property type="match status" value="1"/>
</dbReference>
<comment type="caution">
    <text evidence="7">The sequence shown here is derived from an EMBL/GenBank/DDBJ whole genome shotgun (WGS) entry which is preliminary data.</text>
</comment>
<feature type="compositionally biased region" description="Polar residues" evidence="5">
    <location>
        <begin position="187"/>
        <end position="200"/>
    </location>
</feature>
<evidence type="ECO:0000313" key="8">
    <source>
        <dbReference type="Proteomes" id="UP001642405"/>
    </source>
</evidence>
<feature type="domain" description="PUM-HD" evidence="6">
    <location>
        <begin position="633"/>
        <end position="975"/>
    </location>
</feature>
<dbReference type="SMART" id="SM00025">
    <property type="entry name" value="Pumilio"/>
    <property type="match status" value="8"/>
</dbReference>
<comment type="function">
    <text evidence="2">RNA-binding nucleolar protein required for pre-rRNA processing. Involved in production of 18S rRNA and assembly of small ribosomal subunit.</text>
</comment>
<dbReference type="InterPro" id="IPR011989">
    <property type="entry name" value="ARM-like"/>
</dbReference>
<dbReference type="Pfam" id="PF00806">
    <property type="entry name" value="PUF"/>
    <property type="match status" value="8"/>
</dbReference>
<evidence type="ECO:0000259" key="6">
    <source>
        <dbReference type="PROSITE" id="PS50303"/>
    </source>
</evidence>
<dbReference type="Gene3D" id="1.25.10.10">
    <property type="entry name" value="Leucine-rich Repeat Variant"/>
    <property type="match status" value="1"/>
</dbReference>
<evidence type="ECO:0000256" key="2">
    <source>
        <dbReference type="ARBA" id="ARBA00024893"/>
    </source>
</evidence>
<keyword evidence="1" id="KW-0677">Repeat</keyword>
<feature type="region of interest" description="Disordered" evidence="5">
    <location>
        <begin position="1"/>
        <end position="48"/>
    </location>
</feature>
<gene>
    <name evidence="7" type="ORF">SCUCBS95973_005295</name>
</gene>
<feature type="region of interest" description="Disordered" evidence="5">
    <location>
        <begin position="1023"/>
        <end position="1044"/>
    </location>
</feature>
<feature type="repeat" description="Pumilio" evidence="3">
    <location>
        <begin position="840"/>
        <end position="875"/>
    </location>
</feature>
<dbReference type="SUPFAM" id="SSF48371">
    <property type="entry name" value="ARM repeat"/>
    <property type="match status" value="1"/>
</dbReference>
<protein>
    <recommendedName>
        <fullName evidence="6">PUM-HD domain-containing protein</fullName>
    </recommendedName>
</protein>
<feature type="region of interest" description="Disordered" evidence="5">
    <location>
        <begin position="338"/>
        <end position="377"/>
    </location>
</feature>
<proteinExistence type="predicted"/>
<feature type="repeat" description="Pumilio" evidence="3">
    <location>
        <begin position="768"/>
        <end position="803"/>
    </location>
</feature>
<dbReference type="EMBL" id="CAWUHB010000028">
    <property type="protein sequence ID" value="CAK7223776.1"/>
    <property type="molecule type" value="Genomic_DNA"/>
</dbReference>
<feature type="repeat" description="Pumilio" evidence="3">
    <location>
        <begin position="731"/>
        <end position="767"/>
    </location>
</feature>
<feature type="compositionally biased region" description="Polar residues" evidence="5">
    <location>
        <begin position="339"/>
        <end position="351"/>
    </location>
</feature>
<dbReference type="PROSITE" id="PS50303">
    <property type="entry name" value="PUM_HD"/>
    <property type="match status" value="1"/>
</dbReference>
<keyword evidence="8" id="KW-1185">Reference proteome</keyword>
<feature type="compositionally biased region" description="Polar residues" evidence="5">
    <location>
        <begin position="973"/>
        <end position="994"/>
    </location>
</feature>
<keyword evidence="4" id="KW-0175">Coiled coil</keyword>
<feature type="repeat" description="Pumilio" evidence="3">
    <location>
        <begin position="659"/>
        <end position="694"/>
    </location>
</feature>
<dbReference type="PANTHER" id="PTHR12537:SF13">
    <property type="entry name" value="PUMILIO HOMOLOGY DOMAIN FAMILY MEMBER 4"/>
    <property type="match status" value="1"/>
</dbReference>
<evidence type="ECO:0000256" key="3">
    <source>
        <dbReference type="PROSITE-ProRule" id="PRU00317"/>
    </source>
</evidence>
<dbReference type="PANTHER" id="PTHR12537">
    <property type="entry name" value="RNA BINDING PROTEIN PUMILIO-RELATED"/>
    <property type="match status" value="1"/>
</dbReference>
<accession>A0ABP0BXK7</accession>
<dbReference type="InterPro" id="IPR016024">
    <property type="entry name" value="ARM-type_fold"/>
</dbReference>
<feature type="repeat" description="Pumilio" evidence="3">
    <location>
        <begin position="804"/>
        <end position="839"/>
    </location>
</feature>
<evidence type="ECO:0000256" key="5">
    <source>
        <dbReference type="SAM" id="MobiDB-lite"/>
    </source>
</evidence>
<organism evidence="7 8">
    <name type="scientific">Sporothrix curviconia</name>
    <dbReference type="NCBI Taxonomy" id="1260050"/>
    <lineage>
        <taxon>Eukaryota</taxon>
        <taxon>Fungi</taxon>
        <taxon>Dikarya</taxon>
        <taxon>Ascomycota</taxon>
        <taxon>Pezizomycotina</taxon>
        <taxon>Sordariomycetes</taxon>
        <taxon>Sordariomycetidae</taxon>
        <taxon>Ophiostomatales</taxon>
        <taxon>Ophiostomataceae</taxon>
        <taxon>Sporothrix</taxon>
    </lineage>
</organism>
<feature type="compositionally biased region" description="Low complexity" evidence="5">
    <location>
        <begin position="169"/>
        <end position="180"/>
    </location>
</feature>
<dbReference type="Proteomes" id="UP001642405">
    <property type="component" value="Unassembled WGS sequence"/>
</dbReference>
<reference evidence="7 8" key="1">
    <citation type="submission" date="2024-01" db="EMBL/GenBank/DDBJ databases">
        <authorList>
            <person name="Allen C."/>
            <person name="Tagirdzhanova G."/>
        </authorList>
    </citation>
    <scope>NUCLEOTIDE SEQUENCE [LARGE SCALE GENOMIC DNA]</scope>
</reference>
<dbReference type="InterPro" id="IPR033133">
    <property type="entry name" value="PUM-HD"/>
</dbReference>
<evidence type="ECO:0000256" key="4">
    <source>
        <dbReference type="SAM" id="Coils"/>
    </source>
</evidence>
<dbReference type="PROSITE" id="PS50302">
    <property type="entry name" value="PUM"/>
    <property type="match status" value="8"/>
</dbReference>
<feature type="repeat" description="Pumilio" evidence="3">
    <location>
        <begin position="695"/>
        <end position="730"/>
    </location>
</feature>